<dbReference type="Proteomes" id="UP000183832">
    <property type="component" value="Unassembled WGS sequence"/>
</dbReference>
<dbReference type="GO" id="GO:0004653">
    <property type="term" value="F:polypeptide N-acetylgalactosaminyltransferase activity"/>
    <property type="evidence" value="ECO:0007669"/>
    <property type="project" value="TreeGrafter"/>
</dbReference>
<dbReference type="STRING" id="568069.A0A1J1IUW3"/>
<evidence type="ECO:0000256" key="11">
    <source>
        <dbReference type="RuleBase" id="RU361242"/>
    </source>
</evidence>
<evidence type="ECO:0000259" key="12">
    <source>
        <dbReference type="SMART" id="SM00458"/>
    </source>
</evidence>
<dbReference type="GO" id="GO:0030246">
    <property type="term" value="F:carbohydrate binding"/>
    <property type="evidence" value="ECO:0007669"/>
    <property type="project" value="UniProtKB-KW"/>
</dbReference>
<dbReference type="Gene3D" id="3.90.550.10">
    <property type="entry name" value="Spore Coat Polysaccharide Biosynthesis Protein SpsA, Chain A"/>
    <property type="match status" value="1"/>
</dbReference>
<protein>
    <recommendedName>
        <fullName evidence="11">Polypeptide N-acetylgalactosaminyltransferase</fullName>
        <ecNumber evidence="11">2.4.1.-</ecNumber>
    </recommendedName>
    <alternativeName>
        <fullName evidence="11">Protein-UDP acetylgalactosaminyltransferase</fullName>
    </alternativeName>
</protein>
<gene>
    <name evidence="13" type="ORF">CLUMA_CG017018</name>
</gene>
<proteinExistence type="inferred from homology"/>
<dbReference type="Pfam" id="PF00535">
    <property type="entry name" value="Glycos_transf_2"/>
    <property type="match status" value="1"/>
</dbReference>
<feature type="transmembrane region" description="Helical" evidence="11">
    <location>
        <begin position="76"/>
        <end position="94"/>
    </location>
</feature>
<evidence type="ECO:0000313" key="14">
    <source>
        <dbReference type="Proteomes" id="UP000183832"/>
    </source>
</evidence>
<name>A0A1J1IUW3_9DIPT</name>
<dbReference type="CDD" id="cd02510">
    <property type="entry name" value="pp-GalNAc-T"/>
    <property type="match status" value="1"/>
</dbReference>
<evidence type="ECO:0000256" key="9">
    <source>
        <dbReference type="ARBA" id="ARBA00023157"/>
    </source>
</evidence>
<dbReference type="SUPFAM" id="SSF50370">
    <property type="entry name" value="Ricin B-like lectins"/>
    <property type="match status" value="1"/>
</dbReference>
<comment type="pathway">
    <text evidence="11">Protein modification; protein glycosylation.</text>
</comment>
<dbReference type="InterPro" id="IPR001173">
    <property type="entry name" value="Glyco_trans_2-like"/>
</dbReference>
<keyword evidence="11" id="KW-0464">Manganese</keyword>
<feature type="domain" description="Ricin B lectin" evidence="12">
    <location>
        <begin position="516"/>
        <end position="641"/>
    </location>
</feature>
<dbReference type="OrthoDB" id="6159198at2759"/>
<evidence type="ECO:0000256" key="1">
    <source>
        <dbReference type="ARBA" id="ARBA00004323"/>
    </source>
</evidence>
<dbReference type="AlphaFoldDB" id="A0A1J1IUW3"/>
<dbReference type="PANTHER" id="PTHR11675:SF134">
    <property type="entry name" value="N-ACETYLGALACTOSAMINYLTRANSFERASE 4-RELATED"/>
    <property type="match status" value="1"/>
</dbReference>
<dbReference type="InterPro" id="IPR035992">
    <property type="entry name" value="Ricin_B-like_lectins"/>
</dbReference>
<evidence type="ECO:0000256" key="10">
    <source>
        <dbReference type="ARBA" id="ARBA00023180"/>
    </source>
</evidence>
<dbReference type="EMBL" id="CVRI01000060">
    <property type="protein sequence ID" value="CRL03896.1"/>
    <property type="molecule type" value="Genomic_DNA"/>
</dbReference>
<sequence>MRSNSQIFTDNRSVHSHITFIKIHTAIYCRRTFSCVTMSIKRIFLKLKHILFKYVSIEDSKSSFKRVKTTKRFPKFLLAFVIAITLFGAFMLHWNNNPILVSRPFIYIEPFNSYFRHEHSSELKDWHDYAFIAMERNRTGPGERGTAVILTKEEEELSKPIIEEHHHNGFISDKISRERSVPDTRPVECQSRKYLADLPSTSVIIPFYNEILSTLTRTIHSVFNRSPPELLKEVILVNDHSDKDYCYGPLEEYLRDHFDMKKIKIIVMPVRSGLIWGRLAGARAATGDVLVFIDCHVEANVNWLPPLIDPIARNYRAVVSPIIEAIRALTYEYIRKTRGSRGAFNWHFTYIFLPLREQDRIDPAEPYETPIMLGGLFAISAKFFWELGGYDTGLEIWGGEQYELSFKVWLCGGVQYDTNCSRFGHIYRRRPFSQITEKSWYDRRNIKRVIETWMDDYKQYVYDRNPEKWNSIDAGDLTYVKAFREKLNCKPFKYFLEEIAPDLLERYPAIEPEPFASGMIKSEAYPNICIDTLGVNEGEAVGLYTCKNDKYRQSFQLRVNRDIRVDKTTPFMCLDVNNKKLTYYPCSFNQGSQYFRYDFETKQIICGGKSRNQCVEINKKEMKVFVTNCNKDLMTQKWTWDFMNETMLRDWGNYGHPIMDPEDLKEFTLSS</sequence>
<dbReference type="InterPro" id="IPR000772">
    <property type="entry name" value="Ricin_B_lectin"/>
</dbReference>
<keyword evidence="14" id="KW-1185">Reference proteome</keyword>
<dbReference type="InterPro" id="IPR045885">
    <property type="entry name" value="GalNAc-T"/>
</dbReference>
<evidence type="ECO:0000256" key="3">
    <source>
        <dbReference type="ARBA" id="ARBA00022692"/>
    </source>
</evidence>
<reference evidence="13 14" key="1">
    <citation type="submission" date="2015-04" db="EMBL/GenBank/DDBJ databases">
        <authorList>
            <person name="Syromyatnikov M.Y."/>
            <person name="Popov V.N."/>
        </authorList>
    </citation>
    <scope>NUCLEOTIDE SEQUENCE [LARGE SCALE GENOMIC DNA]</scope>
</reference>
<keyword evidence="6 11" id="KW-1133">Transmembrane helix</keyword>
<keyword evidence="4 11" id="KW-0430">Lectin</keyword>
<accession>A0A1J1IUW3</accession>
<dbReference type="SMART" id="SM00458">
    <property type="entry name" value="RICIN"/>
    <property type="match status" value="1"/>
</dbReference>
<evidence type="ECO:0000256" key="5">
    <source>
        <dbReference type="ARBA" id="ARBA00022968"/>
    </source>
</evidence>
<keyword evidence="8 11" id="KW-0472">Membrane</keyword>
<dbReference type="PANTHER" id="PTHR11675">
    <property type="entry name" value="N-ACETYLGALACTOSAMINYLTRANSFERASE"/>
    <property type="match status" value="1"/>
</dbReference>
<dbReference type="GO" id="GO:0006493">
    <property type="term" value="P:protein O-linked glycosylation"/>
    <property type="evidence" value="ECO:0007669"/>
    <property type="project" value="TreeGrafter"/>
</dbReference>
<keyword evidence="11" id="KW-0808">Transferase</keyword>
<keyword evidence="3 11" id="KW-0812">Transmembrane</keyword>
<dbReference type="UniPathway" id="UPA00378"/>
<keyword evidence="11" id="KW-0328">Glycosyltransferase</keyword>
<dbReference type="SUPFAM" id="SSF53448">
    <property type="entry name" value="Nucleotide-diphospho-sugar transferases"/>
    <property type="match status" value="1"/>
</dbReference>
<comment type="subcellular location">
    <subcellularLocation>
        <location evidence="1 11">Golgi apparatus membrane</location>
        <topology evidence="1 11">Single-pass type II membrane protein</topology>
    </subcellularLocation>
</comment>
<evidence type="ECO:0000256" key="7">
    <source>
        <dbReference type="ARBA" id="ARBA00023034"/>
    </source>
</evidence>
<evidence type="ECO:0000256" key="6">
    <source>
        <dbReference type="ARBA" id="ARBA00022989"/>
    </source>
</evidence>
<comment type="similarity">
    <text evidence="2 11">Belongs to the glycosyltransferase 2 family. GalNAc-T subfamily.</text>
</comment>
<dbReference type="PROSITE" id="PS50231">
    <property type="entry name" value="RICIN_B_LECTIN"/>
    <property type="match status" value="1"/>
</dbReference>
<dbReference type="InterPro" id="IPR029044">
    <property type="entry name" value="Nucleotide-diphossugar_trans"/>
</dbReference>
<comment type="cofactor">
    <cofactor evidence="11">
        <name>Mn(2+)</name>
        <dbReference type="ChEBI" id="CHEBI:29035"/>
    </cofactor>
</comment>
<dbReference type="Pfam" id="PF00652">
    <property type="entry name" value="Ricin_B_lectin"/>
    <property type="match status" value="1"/>
</dbReference>
<dbReference type="Gene3D" id="2.80.10.50">
    <property type="match status" value="1"/>
</dbReference>
<evidence type="ECO:0000256" key="2">
    <source>
        <dbReference type="ARBA" id="ARBA00005680"/>
    </source>
</evidence>
<evidence type="ECO:0000313" key="13">
    <source>
        <dbReference type="EMBL" id="CRL03896.1"/>
    </source>
</evidence>
<dbReference type="GO" id="GO:0000139">
    <property type="term" value="C:Golgi membrane"/>
    <property type="evidence" value="ECO:0007669"/>
    <property type="project" value="UniProtKB-SubCell"/>
</dbReference>
<organism evidence="13 14">
    <name type="scientific">Clunio marinus</name>
    <dbReference type="NCBI Taxonomy" id="568069"/>
    <lineage>
        <taxon>Eukaryota</taxon>
        <taxon>Metazoa</taxon>
        <taxon>Ecdysozoa</taxon>
        <taxon>Arthropoda</taxon>
        <taxon>Hexapoda</taxon>
        <taxon>Insecta</taxon>
        <taxon>Pterygota</taxon>
        <taxon>Neoptera</taxon>
        <taxon>Endopterygota</taxon>
        <taxon>Diptera</taxon>
        <taxon>Nematocera</taxon>
        <taxon>Chironomoidea</taxon>
        <taxon>Chironomidae</taxon>
        <taxon>Clunio</taxon>
    </lineage>
</organism>
<evidence type="ECO:0000256" key="4">
    <source>
        <dbReference type="ARBA" id="ARBA00022734"/>
    </source>
</evidence>
<keyword evidence="5" id="KW-0735">Signal-anchor</keyword>
<keyword evidence="10" id="KW-0325">Glycoprotein</keyword>
<keyword evidence="7 11" id="KW-0333">Golgi apparatus</keyword>
<keyword evidence="9 11" id="KW-1015">Disulfide bond</keyword>
<dbReference type="EC" id="2.4.1.-" evidence="11"/>
<evidence type="ECO:0000256" key="8">
    <source>
        <dbReference type="ARBA" id="ARBA00023136"/>
    </source>
</evidence>